<dbReference type="Proteomes" id="UP000324222">
    <property type="component" value="Unassembled WGS sequence"/>
</dbReference>
<reference evidence="2 3" key="1">
    <citation type="submission" date="2019-05" db="EMBL/GenBank/DDBJ databases">
        <title>Another draft genome of Portunus trituberculatus and its Hox gene families provides insights of decapod evolution.</title>
        <authorList>
            <person name="Jeong J.-H."/>
            <person name="Song I."/>
            <person name="Kim S."/>
            <person name="Choi T."/>
            <person name="Kim D."/>
            <person name="Ryu S."/>
            <person name="Kim W."/>
        </authorList>
    </citation>
    <scope>NUCLEOTIDE SEQUENCE [LARGE SCALE GENOMIC DNA]</scope>
    <source>
        <tissue evidence="2">Muscle</tissue>
    </source>
</reference>
<evidence type="ECO:0000313" key="3">
    <source>
        <dbReference type="Proteomes" id="UP000324222"/>
    </source>
</evidence>
<evidence type="ECO:0000313" key="2">
    <source>
        <dbReference type="EMBL" id="MPC41047.1"/>
    </source>
</evidence>
<keyword evidence="3" id="KW-1185">Reference proteome</keyword>
<feature type="compositionally biased region" description="Low complexity" evidence="1">
    <location>
        <begin position="30"/>
        <end position="39"/>
    </location>
</feature>
<feature type="region of interest" description="Disordered" evidence="1">
    <location>
        <begin position="25"/>
        <end position="63"/>
    </location>
</feature>
<organism evidence="2 3">
    <name type="scientific">Portunus trituberculatus</name>
    <name type="common">Swimming crab</name>
    <name type="synonym">Neptunus trituberculatus</name>
    <dbReference type="NCBI Taxonomy" id="210409"/>
    <lineage>
        <taxon>Eukaryota</taxon>
        <taxon>Metazoa</taxon>
        <taxon>Ecdysozoa</taxon>
        <taxon>Arthropoda</taxon>
        <taxon>Crustacea</taxon>
        <taxon>Multicrustacea</taxon>
        <taxon>Malacostraca</taxon>
        <taxon>Eumalacostraca</taxon>
        <taxon>Eucarida</taxon>
        <taxon>Decapoda</taxon>
        <taxon>Pleocyemata</taxon>
        <taxon>Brachyura</taxon>
        <taxon>Eubrachyura</taxon>
        <taxon>Portunoidea</taxon>
        <taxon>Portunidae</taxon>
        <taxon>Portuninae</taxon>
        <taxon>Portunus</taxon>
    </lineage>
</organism>
<proteinExistence type="predicted"/>
<sequence length="73" mass="7862">MVSKVVLIKGTVVYNHDPQAGKSLLRRHSTSSCLSSSSSNVEGQPETDTQEIDLPASSPCPRASIPTKHFHLC</sequence>
<comment type="caution">
    <text evidence="2">The sequence shown here is derived from an EMBL/GenBank/DDBJ whole genome shotgun (WGS) entry which is preliminary data.</text>
</comment>
<evidence type="ECO:0000256" key="1">
    <source>
        <dbReference type="SAM" id="MobiDB-lite"/>
    </source>
</evidence>
<dbReference type="EMBL" id="VSRR010004903">
    <property type="protein sequence ID" value="MPC41047.1"/>
    <property type="molecule type" value="Genomic_DNA"/>
</dbReference>
<accession>A0A5B7F682</accession>
<protein>
    <submittedName>
        <fullName evidence="2">Uncharacterized protein</fullName>
    </submittedName>
</protein>
<gene>
    <name evidence="2" type="ORF">E2C01_034628</name>
</gene>
<name>A0A5B7F682_PORTR</name>
<dbReference type="AlphaFoldDB" id="A0A5B7F682"/>